<dbReference type="PANTHER" id="PTHR18879:SF20">
    <property type="entry name" value="CENTROSOMAL PROTEIN OF 290 KDA"/>
    <property type="match status" value="1"/>
</dbReference>
<protein>
    <recommendedName>
        <fullName evidence="12">Centrosomal protein of 290kDa coiled-coil region domain-containing protein</fullName>
    </recommendedName>
</protein>
<evidence type="ECO:0000256" key="1">
    <source>
        <dbReference type="ARBA" id="ARBA00004120"/>
    </source>
</evidence>
<sequence>MAKKLEDLIKLGKIDDEKLDDFCKALDDVEIDAEKDLTTLIAAFKITKDVVLKVHEENKISLDYLQKESEDALKREQDLREQIEYAEKQLEKYQQDPNLAGTREMLDFERLEKKNDEMRLELKETEEKYFLEKSEKEKLKGKYDELEKKITKLTRENERYRDEVQDLVKSKNQFLEQKFRPDQDKIKIINDKKAIINELERLLEESNEENQKLYSIIESNKSALQESEIEMIKTKEEINKLKMLRQQTDSQVEEFKKENDILKSQIENYNLLLKSHTDQESAIMMTVDNAVKEYKTIIEDKKKEIDHLNELITHLRENLGRQNMDSDKVTVSALQKVLKTKENEIQVLKKQLEDSTKEMEKSRNVIDALTRTMNENAKMYSKSAYYNINKQADAKILHLEEMLKDTNSRLRESEDQLINKEKELVEALNRLRDYESGDYQLQQAVNEIKGLKNQIKVRDRDLERKLIQLNKLDDTLKIILEENDDLRAKLGMDPREKLDIEELKDLRFNRDQENRAQIYVLQRENEELLEVQNQLRKKIRLLAKQVRSTGVIASILDDEYETDEPKKEPKQKDPKQSEEKNSLDPKMFKDLDNLKKRNEIQLQHLLELQKENEFLKRGLTEVNDEIRSIGMRKTKGKELVIKCPTLEKLLNELESSRSSRANMKSYDFLNKILADTNADSIALALKSEIDFLQGRNEELRSEVVSMKSELNKAQTSLIKSQEEIDRLNSDVRIMNSHSAAKDIFQPFKLPAGMSPSSQDIISALNEYLVDTLQELEENQKISAKAEKELESLRRKFSVARHQMGLLYKDHIEKTREWKVEKENFLNTIKKLNDTVAVDSVKLQEYDRLLETLQKDESDIRNRIAENSRQMFVIRSNEKQLQRKCQAYEEINSMIMKENKKLKVELVEAEIAVQQRLGYLDRYKDLADFKINSLQTQLEECVPVTKLETVNKEYNDVVLNYRQLLDRQDKSEQLTISLHQTEELNKKYQNELEFLKNELENAKDKANILEETLERMKILPIPGYSMNNSLENDSSMISMAKRLTALEMKELNERQKADHAQRMYDQQRNLLREIENRNIELENNFTQLSKKYLHIEKSEQLLREQLTQYVPKSLNDQDKAKIKELEKQEVMLKLEISRLRELTEITLYQAASTKFINEISKAQSENLGLIDFQSLNDDTSQMGKLHRQLILMQISEATAIRKLQHAESKIKKLEAQLVRAEQKYDRDSFDYFSSKKEFISKITYLRSTVQDLRHKYAGSIPLRQTEKFNEAKEKLTELKKELNEKLLKLNEEKHELNDRIAEYTARVKEIELLKKAAITGKDGSVRFNEKFLDSFKKIENIKMMNLKLERANQRFKDEIKFLEEMNRKHELTIISLEEQNLKLENEYDQKLIIWEHREADLERTIDHLRKQHQMIENLAISFEEISGNMPDQTLPISNQLEQAMNIIRSHIKLLAEAKVQADLSKKRVQDLENLNRKLENEVNLRDKAITELRLRLPATLDRDLLVKSSMNRANSNSDSSETPVKAAQATIESLQNLIKQKEETILKYQDMLKLARDEITNINKQHELEMNNLLDKLNLTRESNLKKLRQELKMTNGASSPLIITRAQLNRLQELEEVTVEQDNTISALNQKIKKLMSEIETWKTRHDMLKQSSNDELTKLKKEHEGVIDDMNVKAEELRDKISEKEQEINAFLNELEKQKELNNKSPSAEIKQLVDKLKKQLNEKEEIHNKLKKELVEMRSDMVELARTNLTSLSHDQSNEKKIRDLIDKTSAEYQDKLNSVSEDMVKLKKDLKEKNKQNEELNLELNHLKSQIKSKDGRIKKLTDENQKLIDDAKIYSTNKIAHNFNADNKTNDVESLKRQIRILEEKLKKQKQNMAERPYVESGDYKSRSKSPKRIETEKVIIKTVQSKEDKINTENNYSLRTELEHWKTRYNYVLSENSILLRQKNDLEVEIARLKREVNINAVEVLNENKVLREEIEKSKGFKNRSYSPASKTDVRSENKSQVSTELQKLRQENEVLKQKSKKVDELERLVEYLRQSKNEDADTSASSTASSIRKIGESGKSSVELEKTIALMKKIILKLQKENDALKNK</sequence>
<feature type="coiled-coil region" evidence="8">
    <location>
        <begin position="768"/>
        <end position="802"/>
    </location>
</feature>
<feature type="coiled-coil region" evidence="8">
    <location>
        <begin position="1523"/>
        <end position="1582"/>
    </location>
</feature>
<evidence type="ECO:0000256" key="2">
    <source>
        <dbReference type="ARBA" id="ARBA00004300"/>
    </source>
</evidence>
<dbReference type="InterPro" id="IPR026201">
    <property type="entry name" value="Cep290"/>
</dbReference>
<comment type="subcellular location">
    <subcellularLocation>
        <location evidence="1">Cytoplasm</location>
        <location evidence="1">Cytoskeleton</location>
        <location evidence="1">Cilium basal body</location>
    </subcellularLocation>
    <subcellularLocation>
        <location evidence="2">Cytoplasm</location>
        <location evidence="2">Cytoskeleton</location>
        <location evidence="2">Microtubule organizing center</location>
        <location evidence="2">Centrosome</location>
    </subcellularLocation>
</comment>
<evidence type="ECO:0000313" key="11">
    <source>
        <dbReference type="Proteomes" id="UP000663879"/>
    </source>
</evidence>
<feature type="coiled-coil region" evidence="8">
    <location>
        <begin position="1941"/>
        <end position="1979"/>
    </location>
</feature>
<feature type="coiled-coil region" evidence="8">
    <location>
        <begin position="1264"/>
        <end position="1312"/>
    </location>
</feature>
<gene>
    <name evidence="10" type="ORF">OXX778_LOCUS3529</name>
</gene>
<dbReference type="GO" id="GO:0034451">
    <property type="term" value="C:centriolar satellite"/>
    <property type="evidence" value="ECO:0007669"/>
    <property type="project" value="TreeGrafter"/>
</dbReference>
<accession>A0A813NTX6</accession>
<evidence type="ECO:0000256" key="7">
    <source>
        <dbReference type="ARBA" id="ARBA00023273"/>
    </source>
</evidence>
<dbReference type="GO" id="GO:1905515">
    <property type="term" value="P:non-motile cilium assembly"/>
    <property type="evidence" value="ECO:0007669"/>
    <property type="project" value="TreeGrafter"/>
</dbReference>
<feature type="coiled-coil region" evidence="8">
    <location>
        <begin position="591"/>
        <end position="625"/>
    </location>
</feature>
<evidence type="ECO:0000256" key="8">
    <source>
        <dbReference type="SAM" id="Coils"/>
    </source>
</evidence>
<comment type="caution">
    <text evidence="10">The sequence shown here is derived from an EMBL/GenBank/DDBJ whole genome shotgun (WGS) entry which is preliminary data.</text>
</comment>
<evidence type="ECO:0000256" key="5">
    <source>
        <dbReference type="ARBA" id="ARBA00023054"/>
    </source>
</evidence>
<dbReference type="PANTHER" id="PTHR18879">
    <property type="entry name" value="CENTROSOMAL PROTEIN OF 290 KDA"/>
    <property type="match status" value="1"/>
</dbReference>
<keyword evidence="4" id="KW-0970">Cilium biogenesis/degradation</keyword>
<evidence type="ECO:0000256" key="6">
    <source>
        <dbReference type="ARBA" id="ARBA00023212"/>
    </source>
</evidence>
<evidence type="ECO:0000256" key="9">
    <source>
        <dbReference type="SAM" id="MobiDB-lite"/>
    </source>
</evidence>
<feature type="region of interest" description="Disordered" evidence="9">
    <location>
        <begin position="1876"/>
        <end position="1896"/>
    </location>
</feature>
<dbReference type="EMBL" id="CAJNOC010000315">
    <property type="protein sequence ID" value="CAF0743692.1"/>
    <property type="molecule type" value="Genomic_DNA"/>
</dbReference>
<keyword evidence="11" id="KW-1185">Reference proteome</keyword>
<feature type="coiled-coil region" evidence="8">
    <location>
        <begin position="1056"/>
        <end position="1090"/>
    </location>
</feature>
<keyword evidence="6" id="KW-0206">Cytoskeleton</keyword>
<feature type="coiled-coil region" evidence="8">
    <location>
        <begin position="1195"/>
        <end position="1229"/>
    </location>
</feature>
<dbReference type="GO" id="GO:1905349">
    <property type="term" value="P:ciliary transition zone assembly"/>
    <property type="evidence" value="ECO:0007669"/>
    <property type="project" value="TreeGrafter"/>
</dbReference>
<evidence type="ECO:0008006" key="12">
    <source>
        <dbReference type="Google" id="ProtNLM"/>
    </source>
</evidence>
<dbReference type="OrthoDB" id="6351660at2759"/>
<evidence type="ECO:0000256" key="3">
    <source>
        <dbReference type="ARBA" id="ARBA00022490"/>
    </source>
</evidence>
<evidence type="ECO:0000256" key="4">
    <source>
        <dbReference type="ARBA" id="ARBA00022794"/>
    </source>
</evidence>
<keyword evidence="5 8" id="KW-0175">Coiled coil</keyword>
<name>A0A813NTX6_9BILA</name>
<dbReference type="Proteomes" id="UP000663879">
    <property type="component" value="Unassembled WGS sequence"/>
</dbReference>
<feature type="coiled-coil region" evidence="8">
    <location>
        <begin position="1337"/>
        <end position="1417"/>
    </location>
</feature>
<evidence type="ECO:0000313" key="10">
    <source>
        <dbReference type="EMBL" id="CAF0743692.1"/>
    </source>
</evidence>
<feature type="coiled-coil region" evidence="8">
    <location>
        <begin position="62"/>
        <end position="489"/>
    </location>
</feature>
<reference evidence="10" key="1">
    <citation type="submission" date="2021-02" db="EMBL/GenBank/DDBJ databases">
        <authorList>
            <person name="Nowell W R."/>
        </authorList>
    </citation>
    <scope>NUCLEOTIDE SEQUENCE</scope>
    <source>
        <strain evidence="10">Ploen Becks lab</strain>
    </source>
</reference>
<feature type="region of interest" description="Disordered" evidence="9">
    <location>
        <begin position="2042"/>
        <end position="2066"/>
    </location>
</feature>
<feature type="region of interest" description="Disordered" evidence="9">
    <location>
        <begin position="1986"/>
        <end position="2009"/>
    </location>
</feature>
<dbReference type="GO" id="GO:0097711">
    <property type="term" value="P:ciliary basal body-plasma membrane docking"/>
    <property type="evidence" value="ECO:0007669"/>
    <property type="project" value="TreeGrafter"/>
</dbReference>
<keyword evidence="7" id="KW-0966">Cell projection</keyword>
<feature type="compositionally biased region" description="Basic and acidic residues" evidence="9">
    <location>
        <begin position="563"/>
        <end position="586"/>
    </location>
</feature>
<proteinExistence type="predicted"/>
<feature type="compositionally biased region" description="Basic and acidic residues" evidence="9">
    <location>
        <begin position="1886"/>
        <end position="1896"/>
    </location>
</feature>
<feature type="coiled-coil region" evidence="8">
    <location>
        <begin position="1453"/>
        <end position="1490"/>
    </location>
</feature>
<feature type="coiled-coil region" evidence="8">
    <location>
        <begin position="1611"/>
        <end position="1876"/>
    </location>
</feature>
<dbReference type="GO" id="GO:0035869">
    <property type="term" value="C:ciliary transition zone"/>
    <property type="evidence" value="ECO:0007669"/>
    <property type="project" value="TreeGrafter"/>
</dbReference>
<organism evidence="10 11">
    <name type="scientific">Brachionus calyciflorus</name>
    <dbReference type="NCBI Taxonomy" id="104777"/>
    <lineage>
        <taxon>Eukaryota</taxon>
        <taxon>Metazoa</taxon>
        <taxon>Spiralia</taxon>
        <taxon>Gnathifera</taxon>
        <taxon>Rotifera</taxon>
        <taxon>Eurotatoria</taxon>
        <taxon>Monogononta</taxon>
        <taxon>Pseudotrocha</taxon>
        <taxon>Ploima</taxon>
        <taxon>Brachionidae</taxon>
        <taxon>Brachionus</taxon>
    </lineage>
</organism>
<feature type="coiled-coil region" evidence="8">
    <location>
        <begin position="970"/>
        <end position="1018"/>
    </location>
</feature>
<feature type="coiled-coil region" evidence="8">
    <location>
        <begin position="682"/>
        <end position="730"/>
    </location>
</feature>
<keyword evidence="3" id="KW-0963">Cytoplasm</keyword>
<feature type="coiled-coil region" evidence="8">
    <location>
        <begin position="1114"/>
        <end position="1141"/>
    </location>
</feature>
<feature type="region of interest" description="Disordered" evidence="9">
    <location>
        <begin position="560"/>
        <end position="586"/>
    </location>
</feature>